<reference evidence="2 3" key="1">
    <citation type="submission" date="2018-09" db="EMBL/GenBank/DDBJ databases">
        <title>Arachidicoccus sp. nov., a bacterium isolated from soil.</title>
        <authorList>
            <person name="Weon H.-Y."/>
            <person name="Kwon S.-W."/>
            <person name="Lee S.A."/>
        </authorList>
    </citation>
    <scope>NUCLEOTIDE SEQUENCE [LARGE SCALE GENOMIC DNA]</scope>
    <source>
        <strain evidence="2 3">KIS59-12</strain>
    </source>
</reference>
<dbReference type="KEGG" id="ark:D6B99_12440"/>
<dbReference type="OrthoDB" id="8420016at2"/>
<feature type="transmembrane region" description="Helical" evidence="1">
    <location>
        <begin position="12"/>
        <end position="35"/>
    </location>
</feature>
<dbReference type="Proteomes" id="UP000266118">
    <property type="component" value="Chromosome"/>
</dbReference>
<keyword evidence="1" id="KW-1133">Transmembrane helix</keyword>
<evidence type="ECO:0000313" key="3">
    <source>
        <dbReference type="Proteomes" id="UP000266118"/>
    </source>
</evidence>
<keyword evidence="3" id="KW-1185">Reference proteome</keyword>
<proteinExistence type="predicted"/>
<evidence type="ECO:0000313" key="2">
    <source>
        <dbReference type="EMBL" id="AYD48335.1"/>
    </source>
</evidence>
<protein>
    <submittedName>
        <fullName evidence="2">Uncharacterized protein</fullName>
    </submittedName>
</protein>
<accession>A0A386HR62</accession>
<keyword evidence="1" id="KW-0812">Transmembrane</keyword>
<keyword evidence="1" id="KW-0472">Membrane</keyword>
<dbReference type="EMBL" id="CP032489">
    <property type="protein sequence ID" value="AYD48335.1"/>
    <property type="molecule type" value="Genomic_DNA"/>
</dbReference>
<feature type="transmembrane region" description="Helical" evidence="1">
    <location>
        <begin position="47"/>
        <end position="65"/>
    </location>
</feature>
<feature type="transmembrane region" description="Helical" evidence="1">
    <location>
        <begin position="72"/>
        <end position="92"/>
    </location>
</feature>
<evidence type="ECO:0000256" key="1">
    <source>
        <dbReference type="SAM" id="Phobius"/>
    </source>
</evidence>
<feature type="transmembrane region" description="Helical" evidence="1">
    <location>
        <begin position="129"/>
        <end position="150"/>
    </location>
</feature>
<sequence length="174" mass="20428">MKAQSMNKNKIEYLGRSLLTTGAVYVLTAFHHYYGAVLYQSPWRKDVVWQGGIIFLFCLLLLYLYKRFQKKLYLMLYLLISFLVFGFAIGIVEGAYNHVLKNIFYFAGMNIGTWRKLFPAPAYEIPDNWLFETTGILQCVIGIIQVRYLWKVYITKYKKSQQISGQHKNRLAIK</sequence>
<organism evidence="2 3">
    <name type="scientific">Arachidicoccus soli</name>
    <dbReference type="NCBI Taxonomy" id="2341117"/>
    <lineage>
        <taxon>Bacteria</taxon>
        <taxon>Pseudomonadati</taxon>
        <taxon>Bacteroidota</taxon>
        <taxon>Chitinophagia</taxon>
        <taxon>Chitinophagales</taxon>
        <taxon>Chitinophagaceae</taxon>
        <taxon>Arachidicoccus</taxon>
    </lineage>
</organism>
<dbReference type="RefSeq" id="WP_119988960.1">
    <property type="nucleotide sequence ID" value="NZ_CP032489.1"/>
</dbReference>
<dbReference type="AlphaFoldDB" id="A0A386HR62"/>
<gene>
    <name evidence="2" type="ORF">D6B99_12440</name>
</gene>
<name>A0A386HR62_9BACT</name>